<evidence type="ECO:0000313" key="1">
    <source>
        <dbReference type="EMBL" id="ETM97693.1"/>
    </source>
</evidence>
<accession>W2PBT7</accession>
<dbReference type="RefSeq" id="XP_008917010.1">
    <property type="nucleotide sequence ID" value="XM_008918762.1"/>
</dbReference>
<protein>
    <submittedName>
        <fullName evidence="1">Uncharacterized protein</fullName>
    </submittedName>
</protein>
<reference evidence="2" key="1">
    <citation type="submission" date="2011-12" db="EMBL/GenBank/DDBJ databases">
        <authorList>
            <consortium name="The Broad Institute Genome Sequencing Platform"/>
            <person name="Russ C."/>
            <person name="Tyler B."/>
            <person name="Panabieres F."/>
            <person name="Shan W."/>
            <person name="Tripathy S."/>
            <person name="Grunwald N."/>
            <person name="Machado M."/>
            <person name="Young S.K."/>
            <person name="Zeng Q."/>
            <person name="Gargeya S."/>
            <person name="Fitzgerald M."/>
            <person name="Haas B."/>
            <person name="Abouelleil A."/>
            <person name="Alvarado L."/>
            <person name="Arachchi H.M."/>
            <person name="Berlin A."/>
            <person name="Chapman S.B."/>
            <person name="Gearin G."/>
            <person name="Goldberg J."/>
            <person name="Griggs A."/>
            <person name="Gujja S."/>
            <person name="Hansen M."/>
            <person name="Heiman D."/>
            <person name="Howarth C."/>
            <person name="Larimer J."/>
            <person name="Lui A."/>
            <person name="MacDonald P.J.P."/>
            <person name="McCowen C."/>
            <person name="Montmayeur A."/>
            <person name="Murphy C."/>
            <person name="Neiman D."/>
            <person name="Pearson M."/>
            <person name="Priest M."/>
            <person name="Roberts A."/>
            <person name="Saif S."/>
            <person name="Shea T."/>
            <person name="Sisk P."/>
            <person name="Stolte C."/>
            <person name="Sykes S."/>
            <person name="Wortman J."/>
            <person name="Nusbaum C."/>
            <person name="Birren B."/>
        </authorList>
    </citation>
    <scope>NUCLEOTIDE SEQUENCE [LARGE SCALE GENOMIC DNA]</scope>
    <source>
        <strain evidence="2">INRA-310</strain>
    </source>
</reference>
<gene>
    <name evidence="1" type="ORF">PPTG_24858</name>
</gene>
<evidence type="ECO:0000313" key="2">
    <source>
        <dbReference type="Proteomes" id="UP000018817"/>
    </source>
</evidence>
<dbReference type="EMBL" id="KI669860">
    <property type="protein sequence ID" value="ETM97693.1"/>
    <property type="molecule type" value="Genomic_DNA"/>
</dbReference>
<reference evidence="1 2" key="2">
    <citation type="submission" date="2013-11" db="EMBL/GenBank/DDBJ databases">
        <title>The Genome Sequence of Phytophthora parasitica INRA-310.</title>
        <authorList>
            <consortium name="The Broad Institute Genomics Platform"/>
            <person name="Russ C."/>
            <person name="Tyler B."/>
            <person name="Panabieres F."/>
            <person name="Shan W."/>
            <person name="Tripathy S."/>
            <person name="Grunwald N."/>
            <person name="Machado M."/>
            <person name="Johnson C.S."/>
            <person name="Arredondo F."/>
            <person name="Hong C."/>
            <person name="Coffey M."/>
            <person name="Young S.K."/>
            <person name="Zeng Q."/>
            <person name="Gargeya S."/>
            <person name="Fitzgerald M."/>
            <person name="Abouelleil A."/>
            <person name="Alvarado L."/>
            <person name="Chapman S.B."/>
            <person name="Gainer-Dewar J."/>
            <person name="Goldberg J."/>
            <person name="Griggs A."/>
            <person name="Gujja S."/>
            <person name="Hansen M."/>
            <person name="Howarth C."/>
            <person name="Imamovic A."/>
            <person name="Ireland A."/>
            <person name="Larimer J."/>
            <person name="McCowan C."/>
            <person name="Murphy C."/>
            <person name="Pearson M."/>
            <person name="Poon T.W."/>
            <person name="Priest M."/>
            <person name="Roberts A."/>
            <person name="Saif S."/>
            <person name="Shea T."/>
            <person name="Sykes S."/>
            <person name="Wortman J."/>
            <person name="Nusbaum C."/>
            <person name="Birren B."/>
        </authorList>
    </citation>
    <scope>NUCLEOTIDE SEQUENCE [LARGE SCALE GENOMIC DNA]</scope>
    <source>
        <strain evidence="1 2">INRA-310</strain>
    </source>
</reference>
<sequence>MDEVPEGIGDEGTEGPLEEADLPVISYAERLTVGRDDTVIAGVDAPILEIVAKRVVERAVEYLALTANYETFWLSRAELMPAYSDQIAAFERAERKKKGLPALRRSARLADANAEVDDDYLLLA</sequence>
<dbReference type="Proteomes" id="UP000018817">
    <property type="component" value="Unassembled WGS sequence"/>
</dbReference>
<dbReference type="VEuPathDB" id="FungiDB:PPTG_24858"/>
<dbReference type="AlphaFoldDB" id="W2PBT7"/>
<dbReference type="OrthoDB" id="122946at2759"/>
<proteinExistence type="predicted"/>
<name>W2PBT7_PHYN3</name>
<dbReference type="GeneID" id="20193457"/>
<dbReference type="STRING" id="761204.W2PBT7"/>
<organism evidence="1 2">
    <name type="scientific">Phytophthora nicotianae (strain INRA-310)</name>
    <name type="common">Phytophthora parasitica</name>
    <dbReference type="NCBI Taxonomy" id="761204"/>
    <lineage>
        <taxon>Eukaryota</taxon>
        <taxon>Sar</taxon>
        <taxon>Stramenopiles</taxon>
        <taxon>Oomycota</taxon>
        <taxon>Peronosporomycetes</taxon>
        <taxon>Peronosporales</taxon>
        <taxon>Peronosporaceae</taxon>
        <taxon>Phytophthora</taxon>
    </lineage>
</organism>